<dbReference type="EMBL" id="JDSS02000045">
    <property type="protein sequence ID" value="KFB66305.1"/>
    <property type="molecule type" value="Genomic_DNA"/>
</dbReference>
<feature type="region of interest" description="Disordered" evidence="3">
    <location>
        <begin position="1"/>
        <end position="30"/>
    </location>
</feature>
<dbReference type="Gene3D" id="1.10.10.620">
    <property type="entry name" value="ribosome modulation factor like domain"/>
    <property type="match status" value="1"/>
</dbReference>
<dbReference type="RefSeq" id="WP_273704121.1">
    <property type="nucleotide sequence ID" value="NZ_JDSS02000045.1"/>
</dbReference>
<evidence type="ECO:0000313" key="4">
    <source>
        <dbReference type="EMBL" id="KFB66305.1"/>
    </source>
</evidence>
<protein>
    <recommendedName>
        <fullName evidence="6">Ribosome modulation factor</fullName>
    </recommendedName>
</protein>
<dbReference type="Pfam" id="PF04957">
    <property type="entry name" value="RMF"/>
    <property type="match status" value="1"/>
</dbReference>
<feature type="compositionally biased region" description="Basic and acidic residues" evidence="3">
    <location>
        <begin position="1"/>
        <end position="13"/>
    </location>
</feature>
<gene>
    <name evidence="4" type="ORF">CAPSK01_004466</name>
</gene>
<dbReference type="InterPro" id="IPR023200">
    <property type="entry name" value="RMF_sf"/>
</dbReference>
<evidence type="ECO:0000256" key="3">
    <source>
        <dbReference type="SAM" id="MobiDB-lite"/>
    </source>
</evidence>
<dbReference type="NCBIfam" id="NF041886">
    <property type="entry name" value="Rmf_CrpP_fam"/>
    <property type="match status" value="1"/>
</dbReference>
<dbReference type="GO" id="GO:0006417">
    <property type="term" value="P:regulation of translation"/>
    <property type="evidence" value="ECO:0007669"/>
    <property type="project" value="UniProtKB-KW"/>
</dbReference>
<evidence type="ECO:0000256" key="2">
    <source>
        <dbReference type="ARBA" id="ARBA00022845"/>
    </source>
</evidence>
<dbReference type="Proteomes" id="UP000019812">
    <property type="component" value="Unassembled WGS sequence"/>
</dbReference>
<organism evidence="4 5">
    <name type="scientific">Candidatus Accumulibacter vicinus</name>
    <dbReference type="NCBI Taxonomy" id="2954382"/>
    <lineage>
        <taxon>Bacteria</taxon>
        <taxon>Pseudomonadati</taxon>
        <taxon>Pseudomonadota</taxon>
        <taxon>Betaproteobacteria</taxon>
        <taxon>Candidatus Accumulibacter</taxon>
    </lineage>
</organism>
<evidence type="ECO:0008006" key="6">
    <source>
        <dbReference type="Google" id="ProtNLM"/>
    </source>
</evidence>
<name>A0A084XV11_9PROT</name>
<proteinExistence type="predicted"/>
<comment type="caution">
    <text evidence="4">The sequence shown here is derived from an EMBL/GenBank/DDBJ whole genome shotgun (WGS) entry which is preliminary data.</text>
</comment>
<keyword evidence="2" id="KW-0810">Translation regulation</keyword>
<dbReference type="STRING" id="1457154.CAPSK01_004466"/>
<dbReference type="AlphaFoldDB" id="A0A084XV11"/>
<evidence type="ECO:0000313" key="5">
    <source>
        <dbReference type="Proteomes" id="UP000019812"/>
    </source>
</evidence>
<accession>A0A084XV11</accession>
<keyword evidence="1" id="KW-0963">Cytoplasm</keyword>
<dbReference type="InterPro" id="IPR007040">
    <property type="entry name" value="Ribosome_modulation_factor"/>
</dbReference>
<evidence type="ECO:0000256" key="1">
    <source>
        <dbReference type="ARBA" id="ARBA00022490"/>
    </source>
</evidence>
<sequence length="49" mass="5603">MAEKQHPIDEGREAYMNGEPLNSCPYPKDSTEAVEWEGGWMEAEEEDSE</sequence>
<reference evidence="4 5" key="1">
    <citation type="submission" date="2014-07" db="EMBL/GenBank/DDBJ databases">
        <title>Expanding our view of genomic diversity in Candidatus Accumulibacter clades.</title>
        <authorList>
            <person name="Skennerton C.T."/>
            <person name="Barr J.J."/>
            <person name="Slater F.R."/>
            <person name="Bond P.L."/>
            <person name="Tyson G.W."/>
        </authorList>
    </citation>
    <scope>NUCLEOTIDE SEQUENCE [LARGE SCALE GENOMIC DNA]</scope>
    <source>
        <strain evidence="5">SK-01</strain>
    </source>
</reference>